<comment type="caution">
    <text evidence="2">The sequence shown here is derived from an EMBL/GenBank/DDBJ whole genome shotgun (WGS) entry which is preliminary data.</text>
</comment>
<dbReference type="Proteomes" id="UP001497497">
    <property type="component" value="Unassembled WGS sequence"/>
</dbReference>
<feature type="compositionally biased region" description="Polar residues" evidence="1">
    <location>
        <begin position="61"/>
        <end position="70"/>
    </location>
</feature>
<dbReference type="AlphaFoldDB" id="A0AAV2IIE3"/>
<accession>A0AAV2IIE3</accession>
<reference evidence="2 3" key="1">
    <citation type="submission" date="2024-04" db="EMBL/GenBank/DDBJ databases">
        <authorList>
            <consortium name="Genoscope - CEA"/>
            <person name="William W."/>
        </authorList>
    </citation>
    <scope>NUCLEOTIDE SEQUENCE [LARGE SCALE GENOMIC DNA]</scope>
</reference>
<evidence type="ECO:0000313" key="2">
    <source>
        <dbReference type="EMBL" id="CAL1546085.1"/>
    </source>
</evidence>
<evidence type="ECO:0000313" key="3">
    <source>
        <dbReference type="Proteomes" id="UP001497497"/>
    </source>
</evidence>
<organism evidence="2 3">
    <name type="scientific">Lymnaea stagnalis</name>
    <name type="common">Great pond snail</name>
    <name type="synonym">Helix stagnalis</name>
    <dbReference type="NCBI Taxonomy" id="6523"/>
    <lineage>
        <taxon>Eukaryota</taxon>
        <taxon>Metazoa</taxon>
        <taxon>Spiralia</taxon>
        <taxon>Lophotrochozoa</taxon>
        <taxon>Mollusca</taxon>
        <taxon>Gastropoda</taxon>
        <taxon>Heterobranchia</taxon>
        <taxon>Euthyneura</taxon>
        <taxon>Panpulmonata</taxon>
        <taxon>Hygrophila</taxon>
        <taxon>Lymnaeoidea</taxon>
        <taxon>Lymnaeidae</taxon>
        <taxon>Lymnaea</taxon>
    </lineage>
</organism>
<keyword evidence="3" id="KW-1185">Reference proteome</keyword>
<name>A0AAV2IIE3_LYMST</name>
<proteinExistence type="predicted"/>
<feature type="region of interest" description="Disordered" evidence="1">
    <location>
        <begin position="59"/>
        <end position="90"/>
    </location>
</feature>
<sequence>MDLHPSPLNNHYHVREDVYLKQGSKMDIDENRSQVRSCRQPKIIFRMKRDPELKKQIRAENANSTNSNLQFKWEDDSDGDPGFSPPHRGACITPSRDHKAMGASSGGASCSSNVSATSKNIFETMGLKHSVSVEHNSEPIVPPSKVSPLKKVRKVRLKMIDTSLHFDLISPSASPPKSS</sequence>
<gene>
    <name evidence="2" type="ORF">GSLYS_00019462001</name>
</gene>
<evidence type="ECO:0000256" key="1">
    <source>
        <dbReference type="SAM" id="MobiDB-lite"/>
    </source>
</evidence>
<dbReference type="EMBL" id="CAXITT010000768">
    <property type="protein sequence ID" value="CAL1546085.1"/>
    <property type="molecule type" value="Genomic_DNA"/>
</dbReference>
<protein>
    <submittedName>
        <fullName evidence="2">Uncharacterized protein</fullName>
    </submittedName>
</protein>